<evidence type="ECO:0000313" key="2">
    <source>
        <dbReference type="EMBL" id="MBZ0156117.1"/>
    </source>
</evidence>
<comment type="caution">
    <text evidence="2">The sequence shown here is derived from an EMBL/GenBank/DDBJ whole genome shotgun (WGS) entry which is preliminary data.</text>
</comment>
<evidence type="ECO:0000259" key="1">
    <source>
        <dbReference type="PROSITE" id="PS51272"/>
    </source>
</evidence>
<feature type="non-terminal residue" evidence="2">
    <location>
        <position position="1"/>
    </location>
</feature>
<accession>A0A953J7M5</accession>
<dbReference type="Pfam" id="PF00395">
    <property type="entry name" value="SLH"/>
    <property type="match status" value="2"/>
</dbReference>
<dbReference type="EMBL" id="JAIOIV010000064">
    <property type="protein sequence ID" value="MBZ0156117.1"/>
    <property type="molecule type" value="Genomic_DNA"/>
</dbReference>
<sequence>VQNTKSGSEYGDTGAACLRMTWGTGDNSEIMYNTFIVNASDSYNGTGVNSWGRALFVGLPDASLKADIHDNVIIATNNDGKGKAAGIAIVTNNLSPNLKFRNNRVESNWANVLLADDYGHADGYAQFIDNTFVKRDNYSNYKTVRSQYSSLPSTGVFTGNTMENGASMENIDLEFSGSAKKEIIANWHLGVSVTNGSGAPVSGASVSVKDSTGKVVYSGQTDGNGKAGTDVTQFINSNLSGGKVVSREIKTVKTPHTITVSKDGLTATKTVAMEGNQTVDMPLGAAGAPRTAAAFHDIPAGHWAEGYVNALSNKGITKGCGSGAYCPENAVTRDETAAFITRTKYGEDFPYTPTPHFSDMPASNGFFKYVQKLKDDRITTVEGLFNTGGTVSRAEMAALIVRAKYGEDFPFTQAPHFTDVPPTHSFFKYVQKLKDDGITTASGTFLANNTTTRAEMAAVISRAFLGMR</sequence>
<dbReference type="InterPro" id="IPR051465">
    <property type="entry name" value="Cell_Envelope_Struct_Comp"/>
</dbReference>
<reference evidence="2" key="1">
    <citation type="journal article" date="2021" name="bioRxiv">
        <title>Unraveling nitrogen, sulfur and carbon metabolic pathways and microbial community transcriptional responses to substrate deprivation and toxicity stresses in a bioreactor mimicking anoxic brackish coastal sediment conditions.</title>
        <authorList>
            <person name="Martins P.D."/>
            <person name="Echeveste M.J."/>
            <person name="Arshad A."/>
            <person name="Kurth J."/>
            <person name="Ouboter H."/>
            <person name="Jetten M.S.M."/>
            <person name="Welte C.U."/>
        </authorList>
    </citation>
    <scope>NUCLEOTIDE SEQUENCE</scope>
    <source>
        <strain evidence="2">MAG_39</strain>
    </source>
</reference>
<dbReference type="PANTHER" id="PTHR43308:SF5">
    <property type="entry name" value="S-LAYER PROTEIN _ PEPTIDOGLYCAN ENDO-BETA-N-ACETYLGLUCOSAMINIDASE"/>
    <property type="match status" value="1"/>
</dbReference>
<feature type="domain" description="SLH" evidence="1">
    <location>
        <begin position="291"/>
        <end position="354"/>
    </location>
</feature>
<organism evidence="2 3">
    <name type="scientific">Candidatus Nitrobium versatile</name>
    <dbReference type="NCBI Taxonomy" id="2884831"/>
    <lineage>
        <taxon>Bacteria</taxon>
        <taxon>Pseudomonadati</taxon>
        <taxon>Nitrospirota</taxon>
        <taxon>Nitrospiria</taxon>
        <taxon>Nitrospirales</taxon>
        <taxon>Nitrospiraceae</taxon>
        <taxon>Candidatus Nitrobium</taxon>
    </lineage>
</organism>
<dbReference type="Proteomes" id="UP000705867">
    <property type="component" value="Unassembled WGS sequence"/>
</dbReference>
<gene>
    <name evidence="2" type="ORF">K8I29_07865</name>
</gene>
<dbReference type="AlphaFoldDB" id="A0A953J7M5"/>
<name>A0A953J7M5_9BACT</name>
<dbReference type="PROSITE" id="PS51272">
    <property type="entry name" value="SLH"/>
    <property type="match status" value="2"/>
</dbReference>
<protein>
    <submittedName>
        <fullName evidence="2">S-layer homology domain-containing protein</fullName>
    </submittedName>
</protein>
<dbReference type="PANTHER" id="PTHR43308">
    <property type="entry name" value="OUTER MEMBRANE PROTEIN ALPHA-RELATED"/>
    <property type="match status" value="1"/>
</dbReference>
<reference evidence="2" key="2">
    <citation type="submission" date="2021-08" db="EMBL/GenBank/DDBJ databases">
        <authorList>
            <person name="Dalcin Martins P."/>
        </authorList>
    </citation>
    <scope>NUCLEOTIDE SEQUENCE</scope>
    <source>
        <strain evidence="2">MAG_39</strain>
    </source>
</reference>
<feature type="domain" description="SLH" evidence="1">
    <location>
        <begin position="413"/>
        <end position="468"/>
    </location>
</feature>
<evidence type="ECO:0000313" key="3">
    <source>
        <dbReference type="Proteomes" id="UP000705867"/>
    </source>
</evidence>
<proteinExistence type="predicted"/>
<dbReference type="InterPro" id="IPR001119">
    <property type="entry name" value="SLH_dom"/>
</dbReference>